<dbReference type="EMBL" id="BASZ01000013">
    <property type="protein sequence ID" value="GAD50975.1"/>
    <property type="molecule type" value="Genomic_DNA"/>
</dbReference>
<organism evidence="2 3">
    <name type="scientific">Caenibius tardaugens NBRC 16725</name>
    <dbReference type="NCBI Taxonomy" id="1219035"/>
    <lineage>
        <taxon>Bacteria</taxon>
        <taxon>Pseudomonadati</taxon>
        <taxon>Pseudomonadota</taxon>
        <taxon>Alphaproteobacteria</taxon>
        <taxon>Sphingomonadales</taxon>
        <taxon>Erythrobacteraceae</taxon>
        <taxon>Caenibius</taxon>
    </lineage>
</organism>
<dbReference type="RefSeq" id="WP_021691793.1">
    <property type="nucleotide sequence ID" value="NZ_BASZ01000013.1"/>
</dbReference>
<evidence type="ECO:0000313" key="3">
    <source>
        <dbReference type="Proteomes" id="UP000016568"/>
    </source>
</evidence>
<accession>U2YPW1</accession>
<keyword evidence="1" id="KW-1133">Transmembrane helix</keyword>
<proteinExistence type="predicted"/>
<keyword evidence="3" id="KW-1185">Reference proteome</keyword>
<dbReference type="Proteomes" id="UP000016568">
    <property type="component" value="Unassembled WGS sequence"/>
</dbReference>
<dbReference type="AlphaFoldDB" id="U2YPW1"/>
<reference evidence="2 3" key="1">
    <citation type="submission" date="2013-09" db="EMBL/GenBank/DDBJ databases">
        <title>Whole genome shotgun sequence of Novosphingobium tardaugens NBRC 16725.</title>
        <authorList>
            <person name="Isaki S."/>
            <person name="Hosoyama A."/>
            <person name="Tsuchikane K."/>
            <person name="Katsumata H."/>
            <person name="Ando Y."/>
            <person name="Yamazaki S."/>
            <person name="Fujita N."/>
        </authorList>
    </citation>
    <scope>NUCLEOTIDE SEQUENCE [LARGE SCALE GENOMIC DNA]</scope>
    <source>
        <strain evidence="2 3">NBRC 16725</strain>
    </source>
</reference>
<evidence type="ECO:0000256" key="1">
    <source>
        <dbReference type="SAM" id="Phobius"/>
    </source>
</evidence>
<name>U2YPW1_9SPHN</name>
<gene>
    <name evidence="2" type="ORF">NT2_13_00620</name>
</gene>
<evidence type="ECO:0000313" key="2">
    <source>
        <dbReference type="EMBL" id="GAD50975.1"/>
    </source>
</evidence>
<comment type="caution">
    <text evidence="2">The sequence shown here is derived from an EMBL/GenBank/DDBJ whole genome shotgun (WGS) entry which is preliminary data.</text>
</comment>
<protein>
    <submittedName>
        <fullName evidence="2">Uncharacterized protein</fullName>
    </submittedName>
</protein>
<sequence>MSNMWLSLVFVALALILPMRSLMVRRVPFSKWAVMALIWGAIFIATIFLIGLFAE</sequence>
<feature type="transmembrane region" description="Helical" evidence="1">
    <location>
        <begin position="36"/>
        <end position="54"/>
    </location>
</feature>
<keyword evidence="1" id="KW-0812">Transmembrane</keyword>
<keyword evidence="1" id="KW-0472">Membrane</keyword>